<dbReference type="AlphaFoldDB" id="Q6YVX6"/>
<evidence type="ECO:0000313" key="1">
    <source>
        <dbReference type="EMBL" id="BAD16424.1"/>
    </source>
</evidence>
<sequence>MHAKLEAQLQRGDRQLCTQACQLQFIELPTLTSPDEQLQKSIASIRCFNENKDDAVCQKSIFHRSLLLSLHHHHQQQQQRIQFQSILLVRLQLPLHLTGQSKQCLVAVVAGEAEMISGRSLSPALDSLLLSI</sequence>
<reference evidence="2" key="2">
    <citation type="journal article" date="2008" name="Nucleic Acids Res.">
        <title>The rice annotation project database (RAP-DB): 2008 update.</title>
        <authorList>
            <consortium name="The rice annotation project (RAP)"/>
        </authorList>
    </citation>
    <scope>GENOME REANNOTATION</scope>
    <source>
        <strain evidence="2">cv. Nipponbare</strain>
    </source>
</reference>
<protein>
    <submittedName>
        <fullName evidence="1">Uncharacterized protein</fullName>
    </submittedName>
</protein>
<proteinExistence type="predicted"/>
<dbReference type="Proteomes" id="UP000000763">
    <property type="component" value="Chromosome 2"/>
</dbReference>
<name>Q6YVX6_ORYSJ</name>
<reference evidence="2" key="1">
    <citation type="journal article" date="2005" name="Nature">
        <title>The map-based sequence of the rice genome.</title>
        <authorList>
            <consortium name="International rice genome sequencing project (IRGSP)"/>
            <person name="Matsumoto T."/>
            <person name="Wu J."/>
            <person name="Kanamori H."/>
            <person name="Katayose Y."/>
            <person name="Fujisawa M."/>
            <person name="Namiki N."/>
            <person name="Mizuno H."/>
            <person name="Yamamoto K."/>
            <person name="Antonio B.A."/>
            <person name="Baba T."/>
            <person name="Sakata K."/>
            <person name="Nagamura Y."/>
            <person name="Aoki H."/>
            <person name="Arikawa K."/>
            <person name="Arita K."/>
            <person name="Bito T."/>
            <person name="Chiden Y."/>
            <person name="Fujitsuka N."/>
            <person name="Fukunaka R."/>
            <person name="Hamada M."/>
            <person name="Harada C."/>
            <person name="Hayashi A."/>
            <person name="Hijishita S."/>
            <person name="Honda M."/>
            <person name="Hosokawa S."/>
            <person name="Ichikawa Y."/>
            <person name="Idonuma A."/>
            <person name="Iijima M."/>
            <person name="Ikeda M."/>
            <person name="Ikeno M."/>
            <person name="Ito K."/>
            <person name="Ito S."/>
            <person name="Ito T."/>
            <person name="Ito Y."/>
            <person name="Ito Y."/>
            <person name="Iwabuchi A."/>
            <person name="Kamiya K."/>
            <person name="Karasawa W."/>
            <person name="Kurita K."/>
            <person name="Katagiri S."/>
            <person name="Kikuta A."/>
            <person name="Kobayashi H."/>
            <person name="Kobayashi N."/>
            <person name="Machita K."/>
            <person name="Maehara T."/>
            <person name="Masukawa M."/>
            <person name="Mizubayashi T."/>
            <person name="Mukai Y."/>
            <person name="Nagasaki H."/>
            <person name="Nagata Y."/>
            <person name="Naito S."/>
            <person name="Nakashima M."/>
            <person name="Nakama Y."/>
            <person name="Nakamichi Y."/>
            <person name="Nakamura M."/>
            <person name="Meguro A."/>
            <person name="Negishi M."/>
            <person name="Ohta I."/>
            <person name="Ohta T."/>
            <person name="Okamoto M."/>
            <person name="Ono N."/>
            <person name="Saji S."/>
            <person name="Sakaguchi M."/>
            <person name="Sakai K."/>
            <person name="Shibata M."/>
            <person name="Shimokawa T."/>
            <person name="Song J."/>
            <person name="Takazaki Y."/>
            <person name="Terasawa K."/>
            <person name="Tsugane M."/>
            <person name="Tsuji K."/>
            <person name="Ueda S."/>
            <person name="Waki K."/>
            <person name="Yamagata H."/>
            <person name="Yamamoto M."/>
            <person name="Yamamoto S."/>
            <person name="Yamane H."/>
            <person name="Yoshiki S."/>
            <person name="Yoshihara R."/>
            <person name="Yukawa K."/>
            <person name="Zhong H."/>
            <person name="Yano M."/>
            <person name="Yuan Q."/>
            <person name="Ouyang S."/>
            <person name="Liu J."/>
            <person name="Jones K.M."/>
            <person name="Gansberger K."/>
            <person name="Moffat K."/>
            <person name="Hill J."/>
            <person name="Bera J."/>
            <person name="Fadrosh D."/>
            <person name="Jin S."/>
            <person name="Johri S."/>
            <person name="Kim M."/>
            <person name="Overton L."/>
            <person name="Reardon M."/>
            <person name="Tsitrin T."/>
            <person name="Vuong H."/>
            <person name="Weaver B."/>
            <person name="Ciecko A."/>
            <person name="Tallon L."/>
            <person name="Jackson J."/>
            <person name="Pai G."/>
            <person name="Aken S.V."/>
            <person name="Utterback T."/>
            <person name="Reidmuller S."/>
            <person name="Feldblyum T."/>
            <person name="Hsiao J."/>
            <person name="Zismann V."/>
            <person name="Iobst S."/>
            <person name="de Vazeille A.R."/>
            <person name="Buell C.R."/>
            <person name="Ying K."/>
            <person name="Li Y."/>
            <person name="Lu T."/>
            <person name="Huang Y."/>
            <person name="Zhao Q."/>
            <person name="Feng Q."/>
            <person name="Zhang L."/>
            <person name="Zhu J."/>
            <person name="Weng Q."/>
            <person name="Mu J."/>
            <person name="Lu Y."/>
            <person name="Fan D."/>
            <person name="Liu Y."/>
            <person name="Guan J."/>
            <person name="Zhang Y."/>
            <person name="Yu S."/>
            <person name="Liu X."/>
            <person name="Zhang Y."/>
            <person name="Hong G."/>
            <person name="Han B."/>
            <person name="Choisne N."/>
            <person name="Demange N."/>
            <person name="Orjeda G."/>
            <person name="Samain S."/>
            <person name="Cattolico L."/>
            <person name="Pelletier E."/>
            <person name="Couloux A."/>
            <person name="Segurens B."/>
            <person name="Wincker P."/>
            <person name="D'Hont A."/>
            <person name="Scarpelli C."/>
            <person name="Weissenbach J."/>
            <person name="Salanoubat M."/>
            <person name="Quetier F."/>
            <person name="Yu Y."/>
            <person name="Kim H.R."/>
            <person name="Rambo T."/>
            <person name="Currie J."/>
            <person name="Collura K."/>
            <person name="Luo M."/>
            <person name="Yang T."/>
            <person name="Ammiraju J.S.S."/>
            <person name="Engler F."/>
            <person name="Soderlund C."/>
            <person name="Wing R.A."/>
            <person name="Palmer L.E."/>
            <person name="de la Bastide M."/>
            <person name="Spiegel L."/>
            <person name="Nascimento L."/>
            <person name="Zutavern T."/>
            <person name="O'Shaughnessy A."/>
            <person name="Dike S."/>
            <person name="Dedhia N."/>
            <person name="Preston R."/>
            <person name="Balija V."/>
            <person name="McCombie W.R."/>
            <person name="Chow T."/>
            <person name="Chen H."/>
            <person name="Chung M."/>
            <person name="Chen C."/>
            <person name="Shaw J."/>
            <person name="Wu H."/>
            <person name="Hsiao K."/>
            <person name="Chao Y."/>
            <person name="Chu M."/>
            <person name="Cheng C."/>
            <person name="Hour A."/>
            <person name="Lee P."/>
            <person name="Lin S."/>
            <person name="Lin Y."/>
            <person name="Liou J."/>
            <person name="Liu S."/>
            <person name="Hsing Y."/>
            <person name="Raghuvanshi S."/>
            <person name="Mohanty A."/>
            <person name="Bharti A.K."/>
            <person name="Gaur A."/>
            <person name="Gupta V."/>
            <person name="Kumar D."/>
            <person name="Ravi V."/>
            <person name="Vij S."/>
            <person name="Kapur A."/>
            <person name="Khurana P."/>
            <person name="Khurana P."/>
            <person name="Khurana J.P."/>
            <person name="Tyagi A.K."/>
            <person name="Gaikwad K."/>
            <person name="Singh A."/>
            <person name="Dalal V."/>
            <person name="Srivastava S."/>
            <person name="Dixit A."/>
            <person name="Pal A.K."/>
            <person name="Ghazi I.A."/>
            <person name="Yadav M."/>
            <person name="Pandit A."/>
            <person name="Bhargava A."/>
            <person name="Sureshbabu K."/>
            <person name="Batra K."/>
            <person name="Sharma T.R."/>
            <person name="Mohapatra T."/>
            <person name="Singh N.K."/>
            <person name="Messing J."/>
            <person name="Nelson A.B."/>
            <person name="Fuks G."/>
            <person name="Kavchok S."/>
            <person name="Keizer G."/>
            <person name="Linton E."/>
            <person name="Llaca V."/>
            <person name="Song R."/>
            <person name="Tanyolac B."/>
            <person name="Young S."/>
            <person name="Ho-Il K."/>
            <person name="Hahn J.H."/>
            <person name="Sangsakoo G."/>
            <person name="Vanavichit A."/>
            <person name="de Mattos Luiz.A.T."/>
            <person name="Zimmer P.D."/>
            <person name="Malone G."/>
            <person name="Dellagostin O."/>
            <person name="de Oliveira A.C."/>
            <person name="Bevan M."/>
            <person name="Bancroft I."/>
            <person name="Minx P."/>
            <person name="Cordum H."/>
            <person name="Wilson R."/>
            <person name="Cheng Z."/>
            <person name="Jin W."/>
            <person name="Jiang J."/>
            <person name="Leong S.A."/>
            <person name="Iwama H."/>
            <person name="Gojobori T."/>
            <person name="Itoh T."/>
            <person name="Niimura Y."/>
            <person name="Fujii Y."/>
            <person name="Habara T."/>
            <person name="Sakai H."/>
            <person name="Sato Y."/>
            <person name="Wilson G."/>
            <person name="Kumar K."/>
            <person name="McCouch S."/>
            <person name="Juretic N."/>
            <person name="Hoen D."/>
            <person name="Wright S."/>
            <person name="Bruskiewich R."/>
            <person name="Bureau T."/>
            <person name="Miyao A."/>
            <person name="Hirochika H."/>
            <person name="Nishikawa T."/>
            <person name="Kadowaki K."/>
            <person name="Sugiura M."/>
            <person name="Burr B."/>
            <person name="Sasaki T."/>
        </authorList>
    </citation>
    <scope>NUCLEOTIDE SEQUENCE [LARGE SCALE GENOMIC DNA]</scope>
    <source>
        <strain evidence="2">cv. Nipponbare</strain>
    </source>
</reference>
<evidence type="ECO:0000313" key="2">
    <source>
        <dbReference type="Proteomes" id="UP000000763"/>
    </source>
</evidence>
<dbReference type="EMBL" id="AP005808">
    <property type="protein sequence ID" value="BAD16424.1"/>
    <property type="molecule type" value="Genomic_DNA"/>
</dbReference>
<gene>
    <name evidence="1" type="primary">OSJNBb0038F20.13</name>
</gene>
<organism evidence="1 2">
    <name type="scientific">Oryza sativa subsp. japonica</name>
    <name type="common">Rice</name>
    <dbReference type="NCBI Taxonomy" id="39947"/>
    <lineage>
        <taxon>Eukaryota</taxon>
        <taxon>Viridiplantae</taxon>
        <taxon>Streptophyta</taxon>
        <taxon>Embryophyta</taxon>
        <taxon>Tracheophyta</taxon>
        <taxon>Spermatophyta</taxon>
        <taxon>Magnoliopsida</taxon>
        <taxon>Liliopsida</taxon>
        <taxon>Poales</taxon>
        <taxon>Poaceae</taxon>
        <taxon>BOP clade</taxon>
        <taxon>Oryzoideae</taxon>
        <taxon>Oryzeae</taxon>
        <taxon>Oryzinae</taxon>
        <taxon>Oryza</taxon>
        <taxon>Oryza sativa</taxon>
    </lineage>
</organism>
<accession>Q6YVX6</accession>